<feature type="domain" description="Thiamine phosphate synthase/TenI" evidence="3">
    <location>
        <begin position="19"/>
        <end position="184"/>
    </location>
</feature>
<dbReference type="OrthoDB" id="9794842at2"/>
<evidence type="ECO:0000256" key="2">
    <source>
        <dbReference type="ARBA" id="ARBA00022977"/>
    </source>
</evidence>
<comment type="pathway">
    <text evidence="1">Cofactor biosynthesis; thiamine diphosphate biosynthesis.</text>
</comment>
<dbReference type="Pfam" id="PF02581">
    <property type="entry name" value="TMP-TENI"/>
    <property type="match status" value="1"/>
</dbReference>
<evidence type="ECO:0000259" key="3">
    <source>
        <dbReference type="Pfam" id="PF02581"/>
    </source>
</evidence>
<dbReference type="RefSeq" id="WP_131569470.1">
    <property type="nucleotide sequence ID" value="NZ_JAINFK010000006.1"/>
</dbReference>
<evidence type="ECO:0000256" key="1">
    <source>
        <dbReference type="ARBA" id="ARBA00004948"/>
    </source>
</evidence>
<dbReference type="EMBL" id="SJST01000005">
    <property type="protein sequence ID" value="TCD13332.1"/>
    <property type="molecule type" value="Genomic_DNA"/>
</dbReference>
<keyword evidence="4" id="KW-0808">Transferase</keyword>
<dbReference type="InterPro" id="IPR013785">
    <property type="entry name" value="Aldolase_TIM"/>
</dbReference>
<reference evidence="4 5" key="1">
    <citation type="journal article" date="2015" name="Antonie Van Leeuwenhoek">
        <title>Oricola cellulosilytica gen. nov., sp. nov., a cellulose-degrading bacterium of the family Phyllobacteriaceae isolated from surface seashore water, and emended descriptions of Mesorhizobium loti and Phyllobacterium myrsinacearum.</title>
        <authorList>
            <person name="Hameed A."/>
            <person name="Shahina M."/>
            <person name="Lai W.A."/>
            <person name="Lin S.Y."/>
            <person name="Young L.S."/>
            <person name="Liu Y.C."/>
            <person name="Hsu Y.H."/>
            <person name="Young C.C."/>
        </authorList>
    </citation>
    <scope>NUCLEOTIDE SEQUENCE [LARGE SCALE GENOMIC DNA]</scope>
    <source>
        <strain evidence="4 5">KCTC 52183</strain>
    </source>
</reference>
<dbReference type="SUPFAM" id="SSF51391">
    <property type="entry name" value="Thiamin phosphate synthase"/>
    <property type="match status" value="1"/>
</dbReference>
<name>A0A4R0P8D7_9HYPH</name>
<comment type="caution">
    <text evidence="4">The sequence shown here is derived from an EMBL/GenBank/DDBJ whole genome shotgun (WGS) entry which is preliminary data.</text>
</comment>
<dbReference type="PANTHER" id="PTHR20857">
    <property type="entry name" value="THIAMINE-PHOSPHATE PYROPHOSPHORYLASE"/>
    <property type="match status" value="1"/>
</dbReference>
<evidence type="ECO:0000313" key="4">
    <source>
        <dbReference type="EMBL" id="TCD13332.1"/>
    </source>
</evidence>
<evidence type="ECO:0000313" key="5">
    <source>
        <dbReference type="Proteomes" id="UP000291301"/>
    </source>
</evidence>
<accession>A0A4R0P8D7</accession>
<sequence length="206" mass="22552">MTRKFDLDPFYPVVGSSGWITRLAPLGIRLIQLRVKDRAPAEIRAEVRRARDLCAAHGCALVVNDHWQTAIEERCEWVHLGQGDLDSADVPAIRRAGIGLGLSTHDHAELDRALSHDPDYVALGPVYPTILKKMPWAPQGLAKVAEWKNLIGDRPLVAIGGLNPERLPGVFAAGADIAAVVTDISLHADPQERTRQWLDATRKGTA</sequence>
<dbReference type="InterPro" id="IPR022998">
    <property type="entry name" value="ThiamineP_synth_TenI"/>
</dbReference>
<dbReference type="GO" id="GO:0009228">
    <property type="term" value="P:thiamine biosynthetic process"/>
    <property type="evidence" value="ECO:0007669"/>
    <property type="project" value="UniProtKB-KW"/>
</dbReference>
<dbReference type="Gene3D" id="3.20.20.70">
    <property type="entry name" value="Aldolase class I"/>
    <property type="match status" value="1"/>
</dbReference>
<gene>
    <name evidence="4" type="ORF">E0D97_12615</name>
</gene>
<dbReference type="GO" id="GO:0004789">
    <property type="term" value="F:thiamine-phosphate diphosphorylase activity"/>
    <property type="evidence" value="ECO:0007669"/>
    <property type="project" value="UniProtKB-EC"/>
</dbReference>
<dbReference type="NCBIfam" id="NF000734">
    <property type="entry name" value="PRK00043.1-5"/>
    <property type="match status" value="1"/>
</dbReference>
<proteinExistence type="predicted"/>
<protein>
    <submittedName>
        <fullName evidence="4">Thiamine phosphate synthase</fullName>
        <ecNumber evidence="4">2.5.1.3</ecNumber>
    </submittedName>
</protein>
<dbReference type="CDD" id="cd00564">
    <property type="entry name" value="TMP_TenI"/>
    <property type="match status" value="1"/>
</dbReference>
<dbReference type="Proteomes" id="UP000291301">
    <property type="component" value="Unassembled WGS sequence"/>
</dbReference>
<dbReference type="PANTHER" id="PTHR20857:SF15">
    <property type="entry name" value="THIAMINE-PHOSPHATE SYNTHASE"/>
    <property type="match status" value="1"/>
</dbReference>
<dbReference type="EC" id="2.5.1.3" evidence="4"/>
<keyword evidence="5" id="KW-1185">Reference proteome</keyword>
<dbReference type="AlphaFoldDB" id="A0A4R0P8D7"/>
<keyword evidence="2" id="KW-0784">Thiamine biosynthesis</keyword>
<organism evidence="4 5">
    <name type="scientific">Oricola cellulosilytica</name>
    <dbReference type="NCBI Taxonomy" id="1429082"/>
    <lineage>
        <taxon>Bacteria</taxon>
        <taxon>Pseudomonadati</taxon>
        <taxon>Pseudomonadota</taxon>
        <taxon>Alphaproteobacteria</taxon>
        <taxon>Hyphomicrobiales</taxon>
        <taxon>Ahrensiaceae</taxon>
        <taxon>Oricola</taxon>
    </lineage>
</organism>
<dbReference type="InterPro" id="IPR036206">
    <property type="entry name" value="ThiamineP_synth_sf"/>
</dbReference>
<dbReference type="GO" id="GO:0005737">
    <property type="term" value="C:cytoplasm"/>
    <property type="evidence" value="ECO:0007669"/>
    <property type="project" value="TreeGrafter"/>
</dbReference>